<evidence type="ECO:0000313" key="4">
    <source>
        <dbReference type="Proteomes" id="UP000298050"/>
    </source>
</evidence>
<dbReference type="CDD" id="cd00586">
    <property type="entry name" value="4HBT"/>
    <property type="match status" value="1"/>
</dbReference>
<accession>A0A4Z0M1X5</accession>
<reference evidence="3 4" key="1">
    <citation type="submission" date="2019-04" db="EMBL/GenBank/DDBJ databases">
        <title>Taxonomy of novel Haliea sp. from mangrove soil of West Coast of India.</title>
        <authorList>
            <person name="Verma A."/>
            <person name="Kumar P."/>
            <person name="Krishnamurthi S."/>
        </authorList>
    </citation>
    <scope>NUCLEOTIDE SEQUENCE [LARGE SCALE GENOMIC DNA]</scope>
    <source>
        <strain evidence="3 4">SAOS-164</strain>
    </source>
</reference>
<proteinExistence type="inferred from homology"/>
<dbReference type="PANTHER" id="PTHR31793">
    <property type="entry name" value="4-HYDROXYBENZOYL-COA THIOESTERASE FAMILY MEMBER"/>
    <property type="match status" value="1"/>
</dbReference>
<dbReference type="SUPFAM" id="SSF54637">
    <property type="entry name" value="Thioesterase/thiol ester dehydrase-isomerase"/>
    <property type="match status" value="1"/>
</dbReference>
<evidence type="ECO:0000313" key="3">
    <source>
        <dbReference type="EMBL" id="TGD73446.1"/>
    </source>
</evidence>
<dbReference type="Pfam" id="PF13279">
    <property type="entry name" value="4HBT_2"/>
    <property type="match status" value="1"/>
</dbReference>
<dbReference type="GO" id="GO:0047617">
    <property type="term" value="F:fatty acyl-CoA hydrolase activity"/>
    <property type="evidence" value="ECO:0007669"/>
    <property type="project" value="TreeGrafter"/>
</dbReference>
<comment type="caution">
    <text evidence="3">The sequence shown here is derived from an EMBL/GenBank/DDBJ whole genome shotgun (WGS) entry which is preliminary data.</text>
</comment>
<evidence type="ECO:0000256" key="1">
    <source>
        <dbReference type="ARBA" id="ARBA00005953"/>
    </source>
</evidence>
<dbReference type="InterPro" id="IPR050563">
    <property type="entry name" value="4-hydroxybenzoyl-CoA_TE"/>
</dbReference>
<evidence type="ECO:0000256" key="2">
    <source>
        <dbReference type="ARBA" id="ARBA00022801"/>
    </source>
</evidence>
<dbReference type="OrthoDB" id="9799036at2"/>
<dbReference type="PANTHER" id="PTHR31793:SF27">
    <property type="entry name" value="NOVEL THIOESTERASE SUPERFAMILY DOMAIN AND SAPOSIN A-TYPE DOMAIN CONTAINING PROTEIN (0610012H03RIK)"/>
    <property type="match status" value="1"/>
</dbReference>
<protein>
    <submittedName>
        <fullName evidence="3">Acyl-CoA thioesterase</fullName>
    </submittedName>
</protein>
<dbReference type="AlphaFoldDB" id="A0A4Z0M1X5"/>
<gene>
    <name evidence="3" type="ORF">E4634_10450</name>
</gene>
<dbReference type="RefSeq" id="WP_135443613.1">
    <property type="nucleotide sequence ID" value="NZ_SRLE01000007.1"/>
</dbReference>
<keyword evidence="2" id="KW-0378">Hydrolase</keyword>
<organism evidence="3 4">
    <name type="scientific">Mangrovimicrobium sediminis</name>
    <dbReference type="NCBI Taxonomy" id="2562682"/>
    <lineage>
        <taxon>Bacteria</taxon>
        <taxon>Pseudomonadati</taxon>
        <taxon>Pseudomonadota</taxon>
        <taxon>Gammaproteobacteria</taxon>
        <taxon>Cellvibrionales</taxon>
        <taxon>Halieaceae</taxon>
        <taxon>Mangrovimicrobium</taxon>
    </lineage>
</organism>
<name>A0A4Z0M1X5_9GAMM</name>
<dbReference type="Gene3D" id="3.10.129.10">
    <property type="entry name" value="Hotdog Thioesterase"/>
    <property type="match status" value="1"/>
</dbReference>
<comment type="similarity">
    <text evidence="1">Belongs to the 4-hydroxybenzoyl-CoA thioesterase family.</text>
</comment>
<sequence>MPAFETTIKPRFYETDGLGHISNTVIPAWFEIGRTEFLQSLAGGPGARRRVWLTASIQIDYVAETFYGSDVSVRVTDVKVGNTSLTLFGELWQDGKLTARGSSVLVHMAGEGGGKAPVPDDIREAIAAQFA</sequence>
<dbReference type="Proteomes" id="UP000298050">
    <property type="component" value="Unassembled WGS sequence"/>
</dbReference>
<dbReference type="InterPro" id="IPR029069">
    <property type="entry name" value="HotDog_dom_sf"/>
</dbReference>
<dbReference type="EMBL" id="SRLE01000007">
    <property type="protein sequence ID" value="TGD73446.1"/>
    <property type="molecule type" value="Genomic_DNA"/>
</dbReference>
<keyword evidence="4" id="KW-1185">Reference proteome</keyword>